<organism evidence="1 2">
    <name type="scientific">Klebsormidium nitens</name>
    <name type="common">Green alga</name>
    <name type="synonym">Ulothrix nitens</name>
    <dbReference type="NCBI Taxonomy" id="105231"/>
    <lineage>
        <taxon>Eukaryota</taxon>
        <taxon>Viridiplantae</taxon>
        <taxon>Streptophyta</taxon>
        <taxon>Klebsormidiophyceae</taxon>
        <taxon>Klebsormidiales</taxon>
        <taxon>Klebsormidiaceae</taxon>
        <taxon>Klebsormidium</taxon>
    </lineage>
</organism>
<dbReference type="EMBL" id="DF238758">
    <property type="protein sequence ID" value="GAQ93681.1"/>
    <property type="molecule type" value="Genomic_DNA"/>
</dbReference>
<name>A0A1Y1IW89_KLENI</name>
<reference evidence="1 2" key="1">
    <citation type="journal article" date="2014" name="Nat. Commun.">
        <title>Klebsormidium flaccidum genome reveals primary factors for plant terrestrial adaptation.</title>
        <authorList>
            <person name="Hori K."/>
            <person name="Maruyama F."/>
            <person name="Fujisawa T."/>
            <person name="Togashi T."/>
            <person name="Yamamoto N."/>
            <person name="Seo M."/>
            <person name="Sato S."/>
            <person name="Yamada T."/>
            <person name="Mori H."/>
            <person name="Tajima N."/>
            <person name="Moriyama T."/>
            <person name="Ikeuchi M."/>
            <person name="Watanabe M."/>
            <person name="Wada H."/>
            <person name="Kobayashi K."/>
            <person name="Saito M."/>
            <person name="Masuda T."/>
            <person name="Sasaki-Sekimoto Y."/>
            <person name="Mashiguchi K."/>
            <person name="Awai K."/>
            <person name="Shimojima M."/>
            <person name="Masuda S."/>
            <person name="Iwai M."/>
            <person name="Nobusawa T."/>
            <person name="Narise T."/>
            <person name="Kondo S."/>
            <person name="Saito H."/>
            <person name="Sato R."/>
            <person name="Murakawa M."/>
            <person name="Ihara Y."/>
            <person name="Oshima-Yamada Y."/>
            <person name="Ohtaka K."/>
            <person name="Satoh M."/>
            <person name="Sonobe K."/>
            <person name="Ishii M."/>
            <person name="Ohtani R."/>
            <person name="Kanamori-Sato M."/>
            <person name="Honoki R."/>
            <person name="Miyazaki D."/>
            <person name="Mochizuki H."/>
            <person name="Umetsu J."/>
            <person name="Higashi K."/>
            <person name="Shibata D."/>
            <person name="Kamiya Y."/>
            <person name="Sato N."/>
            <person name="Nakamura Y."/>
            <person name="Tabata S."/>
            <person name="Ida S."/>
            <person name="Kurokawa K."/>
            <person name="Ohta H."/>
        </authorList>
    </citation>
    <scope>NUCLEOTIDE SEQUENCE [LARGE SCALE GENOMIC DNA]</scope>
    <source>
        <strain evidence="1 2">NIES-2285</strain>
    </source>
</reference>
<feature type="non-terminal residue" evidence="1">
    <location>
        <position position="384"/>
    </location>
</feature>
<proteinExistence type="predicted"/>
<sequence length="384" mass="41299">MTLAWRKSDRGVLMGYLISAGIPKGKQCKQVVCLSCMNRLLAVVAESADGLSVTLSGRKDGGQDTPILRRQRGEGPWNQSFELTDDVLSFLCRENATTGLGQRPVATAATQIGDRGMAKGVRPRVKGASEETSPEGAVLGIKEQAVRYLVMMTSPKESVRVFLPTGSASPPLRLYMSAWDHNGEGRPKGLGKPSKTHALPETVWWSALGELCCTCHRGRLLEDAPCVHKLAMAALSESWTSTAELPTHDLLGRGAKVERVGSDETGSYFAVADNLQGPPSPQRRMVFRSSKGAWYCEGKRDGCPSLTDCSHVIAAKAALRVEKDVSVADQLVLRLSEPLSMAALSWLERWNGELPKIGVLPAVGTSSQGGGDAVLSQEKRYLVG</sequence>
<gene>
    <name evidence="1" type="ORF">KFL_018090010</name>
</gene>
<dbReference type="PANTHER" id="PTHR34305:SF1">
    <property type="entry name" value="SWIM-TYPE DOMAIN-CONTAINING PROTEIN"/>
    <property type="match status" value="1"/>
</dbReference>
<dbReference type="Proteomes" id="UP000054558">
    <property type="component" value="Unassembled WGS sequence"/>
</dbReference>
<keyword evidence="2" id="KW-1185">Reference proteome</keyword>
<evidence type="ECO:0000313" key="2">
    <source>
        <dbReference type="Proteomes" id="UP000054558"/>
    </source>
</evidence>
<protein>
    <submittedName>
        <fullName evidence="1">Uncharacterized protein</fullName>
    </submittedName>
</protein>
<dbReference type="PANTHER" id="PTHR34305">
    <property type="entry name" value="EXPRESSED PROTEIN"/>
    <property type="match status" value="1"/>
</dbReference>
<evidence type="ECO:0000313" key="1">
    <source>
        <dbReference type="EMBL" id="GAQ93681.1"/>
    </source>
</evidence>
<accession>A0A1Y1IW89</accession>
<dbReference type="AlphaFoldDB" id="A0A1Y1IW89"/>